<dbReference type="Pfam" id="PF01234">
    <property type="entry name" value="NNMT_PNMT_TEMT"/>
    <property type="match status" value="1"/>
</dbReference>
<dbReference type="PANTHER" id="PTHR10867">
    <property type="entry name" value="NNMT/PNMT/TEMT FAMILY MEMBER"/>
    <property type="match status" value="1"/>
</dbReference>
<dbReference type="InParanoid" id="A0A803T0B9"/>
<dbReference type="KEGG" id="acs:100553476"/>
<keyword evidence="7" id="KW-1185">Reference proteome</keyword>
<name>A0A803T0B9_ANOCA</name>
<dbReference type="Ensembl" id="ENSACAT00000046884.1">
    <property type="protein sequence ID" value="ENSACAP00000028659.1"/>
    <property type="gene ID" value="ENSACAG00000042083.1"/>
</dbReference>
<reference evidence="6" key="2">
    <citation type="submission" date="2025-08" db="UniProtKB">
        <authorList>
            <consortium name="Ensembl"/>
        </authorList>
    </citation>
    <scope>IDENTIFICATION</scope>
</reference>
<keyword evidence="4 5" id="KW-0949">S-adenosyl-L-methionine</keyword>
<dbReference type="OrthoDB" id="10050085at2759"/>
<accession>A0A803T0B9</accession>
<reference evidence="6" key="3">
    <citation type="submission" date="2025-09" db="UniProtKB">
        <authorList>
            <consortium name="Ensembl"/>
        </authorList>
    </citation>
    <scope>IDENTIFICATION</scope>
</reference>
<evidence type="ECO:0000256" key="2">
    <source>
        <dbReference type="ARBA" id="ARBA00022603"/>
    </source>
</evidence>
<dbReference type="PROSITE" id="PS51681">
    <property type="entry name" value="SAM_MT_NNMT_PNMT_TEMT"/>
    <property type="match status" value="1"/>
</dbReference>
<dbReference type="InterPro" id="IPR053384">
    <property type="entry name" value="SAM-dep_methyltransferase"/>
</dbReference>
<evidence type="ECO:0000313" key="7">
    <source>
        <dbReference type="Proteomes" id="UP000001646"/>
    </source>
</evidence>
<dbReference type="FunFam" id="3.40.50.150:FF:000065">
    <property type="entry name" value="Phenylethanolamine N-methyltransferase"/>
    <property type="match status" value="1"/>
</dbReference>
<dbReference type="AlphaFoldDB" id="A0A803T0B9"/>
<gene>
    <name evidence="6" type="primary">LOC100553476</name>
</gene>
<dbReference type="InterPro" id="IPR000940">
    <property type="entry name" value="NNMT_TEMT_trans"/>
</dbReference>
<dbReference type="GeneID" id="100553476"/>
<dbReference type="PANTHER" id="PTHR10867:SF32">
    <property type="entry name" value="NICOTINAMIDE N-METHYLTRANSFERASE"/>
    <property type="match status" value="1"/>
</dbReference>
<feature type="binding site" evidence="5">
    <location>
        <position position="20"/>
    </location>
    <ligand>
        <name>S-adenosyl-L-methionine</name>
        <dbReference type="ChEBI" id="CHEBI:59789"/>
    </ligand>
</feature>
<evidence type="ECO:0000256" key="4">
    <source>
        <dbReference type="ARBA" id="ARBA00022691"/>
    </source>
</evidence>
<dbReference type="InterPro" id="IPR029063">
    <property type="entry name" value="SAM-dependent_MTases_sf"/>
</dbReference>
<dbReference type="Gene3D" id="3.40.50.150">
    <property type="entry name" value="Vaccinia Virus protein VP39"/>
    <property type="match status" value="1"/>
</dbReference>
<evidence type="ECO:0000256" key="3">
    <source>
        <dbReference type="ARBA" id="ARBA00022679"/>
    </source>
</evidence>
<organism evidence="6 7">
    <name type="scientific">Anolis carolinensis</name>
    <name type="common">Green anole</name>
    <name type="synonym">American chameleon</name>
    <dbReference type="NCBI Taxonomy" id="28377"/>
    <lineage>
        <taxon>Eukaryota</taxon>
        <taxon>Metazoa</taxon>
        <taxon>Chordata</taxon>
        <taxon>Craniata</taxon>
        <taxon>Vertebrata</taxon>
        <taxon>Euteleostomi</taxon>
        <taxon>Lepidosauria</taxon>
        <taxon>Squamata</taxon>
        <taxon>Bifurcata</taxon>
        <taxon>Unidentata</taxon>
        <taxon>Episquamata</taxon>
        <taxon>Toxicofera</taxon>
        <taxon>Iguania</taxon>
        <taxon>Dactyloidae</taxon>
        <taxon>Anolis</taxon>
    </lineage>
</organism>
<dbReference type="GO" id="GO:0008757">
    <property type="term" value="F:S-adenosylmethionine-dependent methyltransferase activity"/>
    <property type="evidence" value="ECO:0007669"/>
    <property type="project" value="UniProtKB-ARBA"/>
</dbReference>
<dbReference type="RefSeq" id="XP_003228832.1">
    <property type="nucleotide sequence ID" value="XM_003228784.4"/>
</dbReference>
<reference evidence="6" key="1">
    <citation type="submission" date="2009-12" db="EMBL/GenBank/DDBJ databases">
        <title>The Genome Sequence of Anolis carolinensis (Green Anole Lizard).</title>
        <authorList>
            <consortium name="The Genome Sequencing Platform"/>
            <person name="Di Palma F."/>
            <person name="Alfoldi J."/>
            <person name="Heiman D."/>
            <person name="Young S."/>
            <person name="Grabherr M."/>
            <person name="Johnson J."/>
            <person name="Lander E.S."/>
            <person name="Lindblad-Toh K."/>
        </authorList>
    </citation>
    <scope>NUCLEOTIDE SEQUENCE [LARGE SCALE GENOMIC DNA]</scope>
    <source>
        <strain evidence="6">JBL SC #1</strain>
    </source>
</reference>
<proteinExistence type="inferred from homology"/>
<evidence type="ECO:0008006" key="8">
    <source>
        <dbReference type="Google" id="ProtNLM"/>
    </source>
</evidence>
<feature type="binding site" evidence="5">
    <location>
        <begin position="60"/>
        <end position="61"/>
    </location>
    <ligand>
        <name>S-adenosyl-L-methionine</name>
        <dbReference type="ChEBI" id="CHEBI:59789"/>
    </ligand>
</feature>
<evidence type="ECO:0000313" key="6">
    <source>
        <dbReference type="Ensembl" id="ENSACAP00000028659.1"/>
    </source>
</evidence>
<feature type="binding site" evidence="5">
    <location>
        <position position="87"/>
    </location>
    <ligand>
        <name>S-adenosyl-L-methionine</name>
        <dbReference type="ChEBI" id="CHEBI:59789"/>
    </ligand>
</feature>
<dbReference type="GO" id="GO:0005829">
    <property type="term" value="C:cytosol"/>
    <property type="evidence" value="ECO:0000318"/>
    <property type="project" value="GO_Central"/>
</dbReference>
<comment type="similarity">
    <text evidence="1">Belongs to the class I-like SAM-binding methyltransferase superfamily. NNMT/PNMT/TEMT family.</text>
</comment>
<evidence type="ECO:0000256" key="1">
    <source>
        <dbReference type="ARBA" id="ARBA00007996"/>
    </source>
</evidence>
<keyword evidence="2" id="KW-0489">Methyltransferase</keyword>
<dbReference type="GO" id="GO:0008170">
    <property type="term" value="F:N-methyltransferase activity"/>
    <property type="evidence" value="ECO:0000318"/>
    <property type="project" value="GO_Central"/>
</dbReference>
<dbReference type="PIRSF" id="PIRSF000384">
    <property type="entry name" value="PNMTase"/>
    <property type="match status" value="1"/>
</dbReference>
<dbReference type="SUPFAM" id="SSF53335">
    <property type="entry name" value="S-adenosyl-L-methionine-dependent methyltransferases"/>
    <property type="match status" value="1"/>
</dbReference>
<dbReference type="GeneTree" id="ENSGT00390000011708"/>
<sequence length="260" mass="29237">MEGEFTGKEVYEQTFCPKEYLNMYLSFGSGDGTVFAIVLDKLHKAFAKDGIRGDTLIDIGSGPTIHQLLSACESFKEIIVSDFLEQNREVMKKWLKKDPETFDWAPVLKYVCQLEGDREKWMEKEEKLRKTIKQVLKCDVTWANPFDPIEVHPADCVLSTYCIEAASKDLPTYHSAMKNVGSLVKPGGHLILVVALEETYYMVGPNKFSSLYLAPEMVRDVLKGAGFDVVSSEVFLHDVPLAISDIKASLFIVAQKPNEI</sequence>
<dbReference type="GO" id="GO:0032259">
    <property type="term" value="P:methylation"/>
    <property type="evidence" value="ECO:0007669"/>
    <property type="project" value="UniProtKB-KW"/>
</dbReference>
<dbReference type="NCBIfam" id="NF041360">
    <property type="entry name" value="GntF_guanitoxin"/>
    <property type="match status" value="1"/>
</dbReference>
<feature type="binding site" evidence="5">
    <location>
        <begin position="139"/>
        <end position="140"/>
    </location>
    <ligand>
        <name>S-adenosyl-L-methionine</name>
        <dbReference type="ChEBI" id="CHEBI:59789"/>
    </ligand>
</feature>
<protein>
    <recommendedName>
        <fullName evidence="8">Phenylethanolamine N-methyltransferase</fullName>
    </recommendedName>
</protein>
<dbReference type="Proteomes" id="UP000001646">
    <property type="component" value="Unplaced"/>
</dbReference>
<keyword evidence="3" id="KW-0808">Transferase</keyword>
<evidence type="ECO:0000256" key="5">
    <source>
        <dbReference type="PIRSR" id="PIRSR000384-1"/>
    </source>
</evidence>
<feature type="binding site" evidence="5">
    <location>
        <position position="82"/>
    </location>
    <ligand>
        <name>S-adenosyl-L-methionine</name>
        <dbReference type="ChEBI" id="CHEBI:59789"/>
    </ligand>
</feature>